<dbReference type="EMBL" id="AATS01000003">
    <property type="protein sequence ID" value="EAU55185.1"/>
    <property type="molecule type" value="Genomic_DNA"/>
</dbReference>
<dbReference type="OrthoDB" id="5567088at2"/>
<gene>
    <name evidence="1" type="ORF">SPV1_10651</name>
</gene>
<dbReference type="HOGENOM" id="CLU_203783_0_0_0"/>
<dbReference type="Proteomes" id="UP000005297">
    <property type="component" value="Unassembled WGS sequence"/>
</dbReference>
<evidence type="ECO:0000313" key="1">
    <source>
        <dbReference type="EMBL" id="EAU55185.1"/>
    </source>
</evidence>
<dbReference type="AlphaFoldDB" id="Q0F1K6"/>
<protein>
    <recommendedName>
        <fullName evidence="3">SAP domain-containing protein</fullName>
    </recommendedName>
</protein>
<proteinExistence type="predicted"/>
<dbReference type="RefSeq" id="WP_009849648.1">
    <property type="nucleotide sequence ID" value="NZ_DS022294.1"/>
</dbReference>
<keyword evidence="2" id="KW-1185">Reference proteome</keyword>
<organism evidence="1 2">
    <name type="scientific">Mariprofundus ferrooxydans PV-1</name>
    <dbReference type="NCBI Taxonomy" id="314345"/>
    <lineage>
        <taxon>Bacteria</taxon>
        <taxon>Pseudomonadati</taxon>
        <taxon>Pseudomonadota</taxon>
        <taxon>Candidatius Mariprofundia</taxon>
        <taxon>Mariprofundales</taxon>
        <taxon>Mariprofundaceae</taxon>
        <taxon>Mariprofundus</taxon>
    </lineage>
</organism>
<dbReference type="InParanoid" id="Q0F1K6"/>
<comment type="caution">
    <text evidence="1">The sequence shown here is derived from an EMBL/GenBank/DDBJ whole genome shotgun (WGS) entry which is preliminary data.</text>
</comment>
<reference evidence="1 2" key="1">
    <citation type="submission" date="2006-09" db="EMBL/GenBank/DDBJ databases">
        <authorList>
            <person name="Emerson D."/>
            <person name="Ferriera S."/>
            <person name="Johnson J."/>
            <person name="Kravitz S."/>
            <person name="Halpern A."/>
            <person name="Remington K."/>
            <person name="Beeson K."/>
            <person name="Tran B."/>
            <person name="Rogers Y.-H."/>
            <person name="Friedman R."/>
            <person name="Venter J.C."/>
        </authorList>
    </citation>
    <scope>NUCLEOTIDE SEQUENCE [LARGE SCALE GENOMIC DNA]</scope>
    <source>
        <strain evidence="1 2">PV-1</strain>
    </source>
</reference>
<sequence>MHINIIRSKAKDMGLKTGRIGKIDLVHNIQRAEGNFDCFATAFDGICDQEGCMWQEECFALANKQRSGD</sequence>
<evidence type="ECO:0008006" key="3">
    <source>
        <dbReference type="Google" id="ProtNLM"/>
    </source>
</evidence>
<accession>Q0F1K6</accession>
<evidence type="ECO:0000313" key="2">
    <source>
        <dbReference type="Proteomes" id="UP000005297"/>
    </source>
</evidence>
<name>Q0F1K6_9PROT</name>
<dbReference type="eggNOG" id="ENOG5033C3D">
    <property type="taxonomic scope" value="Bacteria"/>
</dbReference>